<evidence type="ECO:0000256" key="5">
    <source>
        <dbReference type="ARBA" id="ARBA00022722"/>
    </source>
</evidence>
<dbReference type="STRING" id="1301915.JH146_1489"/>
<dbReference type="PANTHER" id="PTHR36528:SF1">
    <property type="entry name" value="CRISPR SYSTEM SINGLE-STRAND-SPECIFIC DEOXYRIBONUCLEASE CAS10_CSM1 (SUBTYPE III-A)"/>
    <property type="match status" value="1"/>
</dbReference>
<gene>
    <name evidence="15" type="ORF">JH146_1489</name>
</gene>
<comment type="similarity">
    <text evidence="2">Belongs to the CRISPR-associated Cas10/Csm1 family.</text>
</comment>
<comment type="cofactor">
    <cofactor evidence="1">
        <name>a divalent metal cation</name>
        <dbReference type="ChEBI" id="CHEBI:60240"/>
    </cofactor>
</comment>
<dbReference type="InterPro" id="IPR052117">
    <property type="entry name" value="Cas10/Csm1_subtype-III-A"/>
</dbReference>
<proteinExistence type="inferred from homology"/>
<dbReference type="PROSITE" id="PS51831">
    <property type="entry name" value="HD"/>
    <property type="match status" value="1"/>
</dbReference>
<dbReference type="Pfam" id="PF18211">
    <property type="entry name" value="Csm1_B"/>
    <property type="match status" value="1"/>
</dbReference>
<keyword evidence="11" id="KW-0051">Antiviral defense</keyword>
<dbReference type="Gene3D" id="1.10.3210.10">
    <property type="entry name" value="Hypothetical protein af1432"/>
    <property type="match status" value="1"/>
</dbReference>
<evidence type="ECO:0000259" key="13">
    <source>
        <dbReference type="PROSITE" id="PS50887"/>
    </source>
</evidence>
<dbReference type="GO" id="GO:0004519">
    <property type="term" value="F:endonuclease activity"/>
    <property type="evidence" value="ECO:0007669"/>
    <property type="project" value="UniProtKB-KW"/>
</dbReference>
<evidence type="ECO:0000256" key="4">
    <source>
        <dbReference type="ARBA" id="ARBA00022679"/>
    </source>
</evidence>
<evidence type="ECO:0000256" key="12">
    <source>
        <dbReference type="ARBA" id="ARBA00032922"/>
    </source>
</evidence>
<dbReference type="InterPro" id="IPR000160">
    <property type="entry name" value="GGDEF_dom"/>
</dbReference>
<evidence type="ECO:0000313" key="15">
    <source>
        <dbReference type="EMBL" id="AIJ06331.1"/>
    </source>
</evidence>
<dbReference type="HOGENOM" id="CLU_017487_0_0_2"/>
<dbReference type="GO" id="GO:0004527">
    <property type="term" value="F:exonuclease activity"/>
    <property type="evidence" value="ECO:0007669"/>
    <property type="project" value="UniProtKB-KW"/>
</dbReference>
<keyword evidence="16" id="KW-1185">Reference proteome</keyword>
<evidence type="ECO:0000259" key="14">
    <source>
        <dbReference type="PROSITE" id="PS51831"/>
    </source>
</evidence>
<keyword evidence="5" id="KW-0540">Nuclease</keyword>
<dbReference type="GO" id="GO:0016740">
    <property type="term" value="F:transferase activity"/>
    <property type="evidence" value="ECO:0007669"/>
    <property type="project" value="UniProtKB-KW"/>
</dbReference>
<dbReference type="Pfam" id="PF22335">
    <property type="entry name" value="Cas10-Cmr2_palm2"/>
    <property type="match status" value="1"/>
</dbReference>
<dbReference type="Pfam" id="PF01966">
    <property type="entry name" value="HD"/>
    <property type="match status" value="1"/>
</dbReference>
<evidence type="ECO:0000256" key="1">
    <source>
        <dbReference type="ARBA" id="ARBA00001968"/>
    </source>
</evidence>
<protein>
    <recommendedName>
        <fullName evidence="3">CRISPR system single-strand-specific deoxyribonuclease Cas10/Csm1 (subtype III-A)</fullName>
    </recommendedName>
    <alternativeName>
        <fullName evidence="12">Cyclic oligoadenylate synthase</fullName>
    </alternativeName>
</protein>
<accession>A0A076LDM8</accession>
<dbReference type="InterPro" id="IPR006674">
    <property type="entry name" value="HD_domain"/>
</dbReference>
<reference evidence="15 16" key="1">
    <citation type="journal article" date="2015" name="Int. J. Syst. Evol. Microbiol.">
        <title>M ethanocaldococcus bathoardescens sp. nov., a hyperthermophilic methanogen isolated from a volcanically active deep-sea hydrothermal vent.</title>
        <authorList>
            <person name="Stewart L.C."/>
            <person name="Jung J.H."/>
            <person name="Kim Y.T."/>
            <person name="Kwon S.W."/>
            <person name="Park C.S."/>
            <person name="Holden J.F."/>
        </authorList>
    </citation>
    <scope>NUCLEOTIDE SEQUENCE [LARGE SCALE GENOMIC DNA]</scope>
    <source>
        <strain evidence="15 16">JH146</strain>
    </source>
</reference>
<keyword evidence="4" id="KW-0808">Transferase</keyword>
<dbReference type="InterPro" id="IPR043128">
    <property type="entry name" value="Rev_trsase/Diguanyl_cyclase"/>
</dbReference>
<keyword evidence="8" id="KW-0378">Hydrolase</keyword>
<name>A0A076LDM8_9EURY</name>
<keyword evidence="7" id="KW-0255">Endonuclease</keyword>
<dbReference type="AlphaFoldDB" id="A0A076LDM8"/>
<evidence type="ECO:0000256" key="3">
    <source>
        <dbReference type="ARBA" id="ARBA00014333"/>
    </source>
</evidence>
<sequence>MSNNKEYEALKIGALLHDIGKFVQRSSDKPKSKKHEEFSYEFLKRKFEEGFLSDLDKKTKNKILEIVKEHHNSSIKTDLVGIVRLADWLSSGERKEPKGDFDEILITKEQKLLSIFETVYVVKNLDDKVKMGEISEEEKEKILNKIYDMGFKYSLKPLNVSDAIFTDKRYPNEKYEDLFNEFEDKIDEFKENVSFEELYQLIQKYTWCVPSVTIWKKSGSLKGGLPDVSLFDHSKTTCAIACCLYHMYIKNEHAKEQIDDEALKKLLNNKEDEWKKPIFSLIHGDLSGIQDFVFTITTKYATKSLKGRSFYLDFLTEYFAKYICKRLNLPITNILFYGGGHFYILSYKVDDNFVEEVEREINEKLFEMFRTKIYITIAKVDISPNSFKKKEKDSFTKKWKEVSEKTVEKKLKRFKFKLEELFEPYNRGSEDRCVICRKEIDIVEDEYFIDKTNKICKYCASFVALTDILKHFQINNEIKFNDIYPIPSIDEKFSFLTNPAIKELEEKFSVFSDENYFLERYNLPHEESGELIIPYKIWGIAFPINEDENEKRILDFDELAEKAEERTGTRKIGILKMDVDNLGEIFTNGLGSFATISRMSTLSSMLTLFFTGYIPHLIKNEEFEVNGKKYRFKDNIYLVYAGGDDTLIVGAWDAIWELAKRIRDDFKRFVCYNPYITVSAGIVFVNPKFEFKKAVNMAEEELESGKNYTIYEDEENEKKIDKNALTVFSCSMNWDFEIKYNEDFWNKLMTYMNNGYIDFGEVNEEILKLKELVKEFNEDKLEKKFEEAIEGTKKKRILHIAQITGGRLENVIKKEGEIIINLPYYWRVIYYLHRNYKDDEREYVEFLEDYVKEKVKKLFSSKIKLNFNDLKVSSKIVELKKRNR</sequence>
<dbReference type="GeneID" id="24892121"/>
<dbReference type="InterPro" id="IPR041062">
    <property type="entry name" value="Csm1_B"/>
</dbReference>
<dbReference type="KEGG" id="mjh:JH146_1489"/>
<keyword evidence="6" id="KW-0547">Nucleotide-binding</keyword>
<dbReference type="GO" id="GO:0051607">
    <property type="term" value="P:defense response to virus"/>
    <property type="evidence" value="ECO:0007669"/>
    <property type="project" value="UniProtKB-KW"/>
</dbReference>
<feature type="domain" description="HD" evidence="14">
    <location>
        <begin position="1"/>
        <end position="92"/>
    </location>
</feature>
<evidence type="ECO:0000256" key="8">
    <source>
        <dbReference type="ARBA" id="ARBA00022801"/>
    </source>
</evidence>
<evidence type="ECO:0000256" key="10">
    <source>
        <dbReference type="ARBA" id="ARBA00022840"/>
    </source>
</evidence>
<dbReference type="NCBIfam" id="TIGR02578">
    <property type="entry name" value="cas_TM1811_Csm1"/>
    <property type="match status" value="1"/>
</dbReference>
<dbReference type="GO" id="GO:0005524">
    <property type="term" value="F:ATP binding"/>
    <property type="evidence" value="ECO:0007669"/>
    <property type="project" value="UniProtKB-KW"/>
</dbReference>
<dbReference type="InterPro" id="IPR054767">
    <property type="entry name" value="Cas10-Cmr2_palm2"/>
</dbReference>
<dbReference type="EMBL" id="CP009149">
    <property type="protein sequence ID" value="AIJ06331.1"/>
    <property type="molecule type" value="Genomic_DNA"/>
</dbReference>
<dbReference type="PROSITE" id="PS50887">
    <property type="entry name" value="GGDEF"/>
    <property type="match status" value="1"/>
</dbReference>
<feature type="domain" description="GGDEF" evidence="13">
    <location>
        <begin position="570"/>
        <end position="714"/>
    </location>
</feature>
<keyword evidence="10" id="KW-0067">ATP-binding</keyword>
<dbReference type="Gene3D" id="3.30.70.270">
    <property type="match status" value="1"/>
</dbReference>
<dbReference type="CDD" id="cd09680">
    <property type="entry name" value="Cas10_III"/>
    <property type="match status" value="1"/>
</dbReference>
<dbReference type="Proteomes" id="UP000028781">
    <property type="component" value="Chromosome"/>
</dbReference>
<evidence type="ECO:0000256" key="7">
    <source>
        <dbReference type="ARBA" id="ARBA00022759"/>
    </source>
</evidence>
<evidence type="ECO:0000256" key="11">
    <source>
        <dbReference type="ARBA" id="ARBA00023118"/>
    </source>
</evidence>
<dbReference type="SUPFAM" id="SSF109604">
    <property type="entry name" value="HD-domain/PDEase-like"/>
    <property type="match status" value="1"/>
</dbReference>
<organism evidence="15 16">
    <name type="scientific">Methanocaldococcus bathoardescens</name>
    <dbReference type="NCBI Taxonomy" id="1301915"/>
    <lineage>
        <taxon>Archaea</taxon>
        <taxon>Methanobacteriati</taxon>
        <taxon>Methanobacteriota</taxon>
        <taxon>Methanomada group</taxon>
        <taxon>Methanococci</taxon>
        <taxon>Methanococcales</taxon>
        <taxon>Methanocaldococcaceae</taxon>
        <taxon>Methanocaldococcus</taxon>
    </lineage>
</organism>
<evidence type="ECO:0000313" key="16">
    <source>
        <dbReference type="Proteomes" id="UP000028781"/>
    </source>
</evidence>
<keyword evidence="9" id="KW-0269">Exonuclease</keyword>
<evidence type="ECO:0000256" key="9">
    <source>
        <dbReference type="ARBA" id="ARBA00022839"/>
    </source>
</evidence>
<dbReference type="PANTHER" id="PTHR36528">
    <property type="entry name" value="CRISPR SYSTEM SINGLE-STRAND-SPECIFIC DEOXYRIBONUCLEASE CAS10/CSM1 (SUBTYPE III-A)"/>
    <property type="match status" value="1"/>
</dbReference>
<evidence type="ECO:0000256" key="6">
    <source>
        <dbReference type="ARBA" id="ARBA00022741"/>
    </source>
</evidence>
<dbReference type="InterPro" id="IPR013408">
    <property type="entry name" value="Cas10/Csm1"/>
</dbReference>
<evidence type="ECO:0000256" key="2">
    <source>
        <dbReference type="ARBA" id="ARBA00005700"/>
    </source>
</evidence>
<dbReference type="RefSeq" id="WP_048202413.1">
    <property type="nucleotide sequence ID" value="NZ_CP009149.1"/>
</dbReference>